<dbReference type="PANTHER" id="PTHR46413">
    <property type="entry name" value="HEAVY METAL-ASSOCIATED ISOPRENYLATED PLANT PROTEIN 6"/>
    <property type="match status" value="1"/>
</dbReference>
<feature type="region of interest" description="Disordered" evidence="2">
    <location>
        <begin position="72"/>
        <end position="136"/>
    </location>
</feature>
<dbReference type="Proteomes" id="UP000015453">
    <property type="component" value="Unassembled WGS sequence"/>
</dbReference>
<feature type="compositionally biased region" description="Basic and acidic residues" evidence="2">
    <location>
        <begin position="86"/>
        <end position="136"/>
    </location>
</feature>
<dbReference type="SUPFAM" id="SSF55008">
    <property type="entry name" value="HMA, heavy metal-associated domain"/>
    <property type="match status" value="2"/>
</dbReference>
<accession>S8BZG7</accession>
<evidence type="ECO:0000259" key="3">
    <source>
        <dbReference type="PROSITE" id="PS50846"/>
    </source>
</evidence>
<evidence type="ECO:0000313" key="5">
    <source>
        <dbReference type="Proteomes" id="UP000015453"/>
    </source>
</evidence>
<feature type="domain" description="HMA" evidence="3">
    <location>
        <begin position="17"/>
        <end position="79"/>
    </location>
</feature>
<sequence length="280" mass="31369">NKKEEDEQKKKNKEGNNVTVVLKTDLHCEGCASKVIRCIRSFDGVETVEIGDGERITVLGEVDPGELRRKLEKKTHKKVELISPQLKRDVEGKEKENKDKNSGGKKETPEKKNDKKSPKEKPAKEKKIEEKKSKEKELPVTTAALKVNLHCDGCIQKIHKTVIKTKGYQDMNIDKQKNLVTVTGAMDMKALAELLQKQLRKDVEIVPASSKKEAEEKKGGGDRNEEKSEEGNRGRNPAELPSAFGFAIADQFNYSPNPYAAQYHAPQIFSDENPNSCAVM</sequence>
<dbReference type="GO" id="GO:0046872">
    <property type="term" value="F:metal ion binding"/>
    <property type="evidence" value="ECO:0007669"/>
    <property type="project" value="InterPro"/>
</dbReference>
<comment type="subcellular location">
    <subcellularLocation>
        <location evidence="1">Membrane</location>
        <topology evidence="1">Peripheral membrane protein</topology>
    </subcellularLocation>
</comment>
<evidence type="ECO:0000256" key="1">
    <source>
        <dbReference type="ARBA" id="ARBA00004170"/>
    </source>
</evidence>
<dbReference type="GO" id="GO:0009626">
    <property type="term" value="P:plant-type hypersensitive response"/>
    <property type="evidence" value="ECO:0007669"/>
    <property type="project" value="UniProtKB-KW"/>
</dbReference>
<dbReference type="EMBL" id="AUSU01010084">
    <property type="protein sequence ID" value="EPS57576.1"/>
    <property type="molecule type" value="Genomic_DNA"/>
</dbReference>
<feature type="domain" description="HMA" evidence="3">
    <location>
        <begin position="140"/>
        <end position="203"/>
    </location>
</feature>
<feature type="non-terminal residue" evidence="4">
    <location>
        <position position="1"/>
    </location>
</feature>
<name>S8BZG7_9LAMI</name>
<feature type="compositionally biased region" description="Basic and acidic residues" evidence="2">
    <location>
        <begin position="206"/>
        <end position="233"/>
    </location>
</feature>
<dbReference type="AlphaFoldDB" id="S8BZG7"/>
<protein>
    <recommendedName>
        <fullName evidence="3">HMA domain-containing protein</fullName>
    </recommendedName>
</protein>
<gene>
    <name evidence="4" type="ORF">M569_17241</name>
</gene>
<dbReference type="InterPro" id="IPR006121">
    <property type="entry name" value="HMA_dom"/>
</dbReference>
<reference evidence="4 5" key="1">
    <citation type="journal article" date="2013" name="BMC Genomics">
        <title>The miniature genome of a carnivorous plant Genlisea aurea contains a low number of genes and short non-coding sequences.</title>
        <authorList>
            <person name="Leushkin E.V."/>
            <person name="Sutormin R.A."/>
            <person name="Nabieva E.R."/>
            <person name="Penin A.A."/>
            <person name="Kondrashov A.S."/>
            <person name="Logacheva M.D."/>
        </authorList>
    </citation>
    <scope>NUCLEOTIDE SEQUENCE [LARGE SCALE GENOMIC DNA]</scope>
</reference>
<dbReference type="Gene3D" id="3.30.70.100">
    <property type="match status" value="2"/>
</dbReference>
<evidence type="ECO:0000313" key="4">
    <source>
        <dbReference type="EMBL" id="EPS57576.1"/>
    </source>
</evidence>
<dbReference type="InterPro" id="IPR036163">
    <property type="entry name" value="HMA_dom_sf"/>
</dbReference>
<dbReference type="CDD" id="cd00371">
    <property type="entry name" value="HMA"/>
    <property type="match status" value="1"/>
</dbReference>
<dbReference type="GO" id="GO:0016020">
    <property type="term" value="C:membrane"/>
    <property type="evidence" value="ECO:0007669"/>
    <property type="project" value="UniProtKB-SubCell"/>
</dbReference>
<dbReference type="PROSITE" id="PS50846">
    <property type="entry name" value="HMA_2"/>
    <property type="match status" value="2"/>
</dbReference>
<dbReference type="PANTHER" id="PTHR46413:SF34">
    <property type="entry name" value="HEAVY METAL-ASSOCIATED ISOPRENYLATED PLANT PROTEIN 3-LIKE"/>
    <property type="match status" value="1"/>
</dbReference>
<organism evidence="4 5">
    <name type="scientific">Genlisea aurea</name>
    <dbReference type="NCBI Taxonomy" id="192259"/>
    <lineage>
        <taxon>Eukaryota</taxon>
        <taxon>Viridiplantae</taxon>
        <taxon>Streptophyta</taxon>
        <taxon>Embryophyta</taxon>
        <taxon>Tracheophyta</taxon>
        <taxon>Spermatophyta</taxon>
        <taxon>Magnoliopsida</taxon>
        <taxon>eudicotyledons</taxon>
        <taxon>Gunneridae</taxon>
        <taxon>Pentapetalae</taxon>
        <taxon>asterids</taxon>
        <taxon>lamiids</taxon>
        <taxon>Lamiales</taxon>
        <taxon>Lentibulariaceae</taxon>
        <taxon>Genlisea</taxon>
    </lineage>
</organism>
<proteinExistence type="predicted"/>
<dbReference type="OrthoDB" id="773760at2759"/>
<feature type="region of interest" description="Disordered" evidence="2">
    <location>
        <begin position="206"/>
        <end position="240"/>
    </location>
</feature>
<dbReference type="InterPro" id="IPR044594">
    <property type="entry name" value="HIPP01/3/5/6"/>
</dbReference>
<evidence type="ECO:0000256" key="2">
    <source>
        <dbReference type="SAM" id="MobiDB-lite"/>
    </source>
</evidence>
<comment type="caution">
    <text evidence="4">The sequence shown here is derived from an EMBL/GenBank/DDBJ whole genome shotgun (WGS) entry which is preliminary data.</text>
</comment>
<keyword evidence="5" id="KW-1185">Reference proteome</keyword>
<dbReference type="Pfam" id="PF00403">
    <property type="entry name" value="HMA"/>
    <property type="match status" value="2"/>
</dbReference>